<proteinExistence type="predicted"/>
<sequence>MAGWLEKLAERRMLKARAEGKLSGLAGEGKPLPDRTGEAFLDAGEAVGFRMMAAAGVLPEEIVLKKQVEAARAELAAATDETARRALMARLSELMMKQAIAEEARRKFLKG</sequence>
<dbReference type="EMBL" id="SAVA01000006">
    <property type="protein sequence ID" value="RWR51715.1"/>
    <property type="molecule type" value="Genomic_DNA"/>
</dbReference>
<protein>
    <submittedName>
        <fullName evidence="2">DUF1992 domain-containing protein</fullName>
    </submittedName>
</protein>
<gene>
    <name evidence="2" type="ORF">EOW66_12095</name>
</gene>
<evidence type="ECO:0000259" key="1">
    <source>
        <dbReference type="Pfam" id="PF09350"/>
    </source>
</evidence>
<dbReference type="Pfam" id="PF09350">
    <property type="entry name" value="DJC28_CD"/>
    <property type="match status" value="1"/>
</dbReference>
<organism evidence="2 3">
    <name type="scientific">Paenirhodobacter huangdaonensis</name>
    <dbReference type="NCBI Taxonomy" id="2501515"/>
    <lineage>
        <taxon>Bacteria</taxon>
        <taxon>Pseudomonadati</taxon>
        <taxon>Pseudomonadota</taxon>
        <taxon>Alphaproteobacteria</taxon>
        <taxon>Rhodobacterales</taxon>
        <taxon>Rhodobacter group</taxon>
        <taxon>Paenirhodobacter</taxon>
    </lineage>
</organism>
<feature type="domain" description="DnaJ homologue subfamily C member 28 conserved" evidence="1">
    <location>
        <begin position="8"/>
        <end position="75"/>
    </location>
</feature>
<reference evidence="2 3" key="1">
    <citation type="submission" date="2019-01" db="EMBL/GenBank/DDBJ databases">
        <title>Sinorhodobacter populi sp. nov. isolated from the symptomatic bark tissue of Populus euramericana canker.</title>
        <authorList>
            <person name="Xu G."/>
        </authorList>
    </citation>
    <scope>NUCLEOTIDE SEQUENCE [LARGE SCALE GENOMIC DNA]</scope>
    <source>
        <strain evidence="2 3">CGMCC 1.12963</strain>
    </source>
</reference>
<accession>A0A3S3PED4</accession>
<evidence type="ECO:0000313" key="2">
    <source>
        <dbReference type="EMBL" id="RWR51715.1"/>
    </source>
</evidence>
<dbReference type="AlphaFoldDB" id="A0A3S3PED4"/>
<dbReference type="Proteomes" id="UP000288071">
    <property type="component" value="Unassembled WGS sequence"/>
</dbReference>
<dbReference type="RefSeq" id="WP_128156594.1">
    <property type="nucleotide sequence ID" value="NZ_JBHSOM010000026.1"/>
</dbReference>
<comment type="caution">
    <text evidence="2">The sequence shown here is derived from an EMBL/GenBank/DDBJ whole genome shotgun (WGS) entry which is preliminary data.</text>
</comment>
<dbReference type="InterPro" id="IPR018961">
    <property type="entry name" value="DnaJ_homolog_subfam-C_membr-28"/>
</dbReference>
<evidence type="ECO:0000313" key="3">
    <source>
        <dbReference type="Proteomes" id="UP000288071"/>
    </source>
</evidence>
<reference evidence="3" key="2">
    <citation type="submission" date="2019-01" db="EMBL/GenBank/DDBJ databases">
        <title>Sinorhodobacter populi sp. nov. isolated from the symptomatic bark tissue of Populus euramericana canker.</title>
        <authorList>
            <person name="Li Y."/>
        </authorList>
    </citation>
    <scope>NUCLEOTIDE SEQUENCE [LARGE SCALE GENOMIC DNA]</scope>
    <source>
        <strain evidence="3">CGMCC 1.12963</strain>
    </source>
</reference>
<keyword evidence="3" id="KW-1185">Reference proteome</keyword>
<name>A0A3S3PED4_9RHOB</name>